<dbReference type="Proteomes" id="UP000663923">
    <property type="component" value="Chromosome"/>
</dbReference>
<evidence type="ECO:0000256" key="1">
    <source>
        <dbReference type="SAM" id="Phobius"/>
    </source>
</evidence>
<name>A0ABX7T6H6_9SPHN</name>
<keyword evidence="3" id="KW-1185">Reference proteome</keyword>
<dbReference type="InterPro" id="IPR021836">
    <property type="entry name" value="DUF3429"/>
</dbReference>
<feature type="transmembrane region" description="Helical" evidence="1">
    <location>
        <begin position="70"/>
        <end position="89"/>
    </location>
</feature>
<protein>
    <submittedName>
        <fullName evidence="2">DUF3429 domain-containing protein</fullName>
    </submittedName>
</protein>
<dbReference type="RefSeq" id="WP_207988638.1">
    <property type="nucleotide sequence ID" value="NZ_CP071794.1"/>
</dbReference>
<accession>A0ABX7T6H6</accession>
<sequence>MLKNIPIAPRVLGLAGLLPPLFLTLAALFGPPEWQWSALAVAYAYAALIFSFLGGIWWGLAAMHEDAPDWVYVAAILPSLIALVTYIPWILGLSWPGPSMLLLGLCIIASPLVDQRLVAAGIETAWLLTLRWILSVGLGILTLTMAAIALISTP</sequence>
<feature type="transmembrane region" description="Helical" evidence="1">
    <location>
        <begin position="125"/>
        <end position="151"/>
    </location>
</feature>
<keyword evidence="1" id="KW-1133">Transmembrane helix</keyword>
<dbReference type="EMBL" id="CP071794">
    <property type="protein sequence ID" value="QTD56726.1"/>
    <property type="molecule type" value="Genomic_DNA"/>
</dbReference>
<dbReference type="Pfam" id="PF11911">
    <property type="entry name" value="DUF3429"/>
    <property type="match status" value="1"/>
</dbReference>
<gene>
    <name evidence="2" type="ORF">J4G78_03870</name>
</gene>
<keyword evidence="1" id="KW-0472">Membrane</keyword>
<reference evidence="2 3" key="1">
    <citation type="submission" date="2021-03" db="EMBL/GenBank/DDBJ databases">
        <title>Complete genome of Parasphingorhabdus_sp.JHSY0214.</title>
        <authorList>
            <person name="Yoo J.H."/>
            <person name="Bae J.W."/>
        </authorList>
    </citation>
    <scope>NUCLEOTIDE SEQUENCE [LARGE SCALE GENOMIC DNA]</scope>
    <source>
        <strain evidence="2 3">JHSY0214</strain>
    </source>
</reference>
<proteinExistence type="predicted"/>
<evidence type="ECO:0000313" key="2">
    <source>
        <dbReference type="EMBL" id="QTD56726.1"/>
    </source>
</evidence>
<evidence type="ECO:0000313" key="3">
    <source>
        <dbReference type="Proteomes" id="UP000663923"/>
    </source>
</evidence>
<feature type="transmembrane region" description="Helical" evidence="1">
    <location>
        <begin position="36"/>
        <end position="58"/>
    </location>
</feature>
<keyword evidence="1" id="KW-0812">Transmembrane</keyword>
<organism evidence="2 3">
    <name type="scientific">Parasphingorhabdus cellanae</name>
    <dbReference type="NCBI Taxonomy" id="2806553"/>
    <lineage>
        <taxon>Bacteria</taxon>
        <taxon>Pseudomonadati</taxon>
        <taxon>Pseudomonadota</taxon>
        <taxon>Alphaproteobacteria</taxon>
        <taxon>Sphingomonadales</taxon>
        <taxon>Sphingomonadaceae</taxon>
        <taxon>Parasphingorhabdus</taxon>
    </lineage>
</organism>